<proteinExistence type="predicted"/>
<feature type="signal peptide" evidence="1">
    <location>
        <begin position="1"/>
        <end position="33"/>
    </location>
</feature>
<accession>A0A365YSC4</accession>
<dbReference type="Proteomes" id="UP000252680">
    <property type="component" value="Unassembled WGS sequence"/>
</dbReference>
<feature type="chain" id="PRO_5016952046" evidence="1">
    <location>
        <begin position="34"/>
        <end position="138"/>
    </location>
</feature>
<sequence length="138" mass="14768">MRSPSLRLVPPLILTVFPLLAGFLLTGTSQAHAAPPPPAMSATAGAIEGAPGARLAGYLNFCISNHLLSYEDATPVLDHLIAQTKAVSKDHTGDMDYVYGTVGLLHPENRNSPRLTDLDIPQRRELCQQVRKKAASAT</sequence>
<dbReference type="AlphaFoldDB" id="A0A365YSC4"/>
<evidence type="ECO:0000313" key="3">
    <source>
        <dbReference type="Proteomes" id="UP000252680"/>
    </source>
</evidence>
<dbReference type="Pfam" id="PF10696">
    <property type="entry name" value="DUF2501"/>
    <property type="match status" value="1"/>
</dbReference>
<gene>
    <name evidence="2" type="ORF">NJLHNGOC_13195</name>
</gene>
<dbReference type="OrthoDB" id="7270566at2"/>
<evidence type="ECO:0000256" key="1">
    <source>
        <dbReference type="SAM" id="SignalP"/>
    </source>
</evidence>
<keyword evidence="1" id="KW-0732">Signal</keyword>
<dbReference type="RefSeq" id="WP_113596778.1">
    <property type="nucleotide sequence ID" value="NZ_QEXL01000019.1"/>
</dbReference>
<dbReference type="InterPro" id="IPR019637">
    <property type="entry name" value="DUF2501"/>
</dbReference>
<comment type="caution">
    <text evidence="2">The sequence shown here is derived from an EMBL/GenBank/DDBJ whole genome shotgun (WGS) entry which is preliminary data.</text>
</comment>
<name>A0A365YSC4_9PROT</name>
<evidence type="ECO:0000313" key="2">
    <source>
        <dbReference type="EMBL" id="RBM05348.1"/>
    </source>
</evidence>
<organism evidence="2 3">
    <name type="scientific">Novacetimonas cocois</name>
    <dbReference type="NCBI Taxonomy" id="1747507"/>
    <lineage>
        <taxon>Bacteria</taxon>
        <taxon>Pseudomonadati</taxon>
        <taxon>Pseudomonadota</taxon>
        <taxon>Alphaproteobacteria</taxon>
        <taxon>Acetobacterales</taxon>
        <taxon>Acetobacteraceae</taxon>
        <taxon>Novacetimonas</taxon>
    </lineage>
</organism>
<protein>
    <submittedName>
        <fullName evidence="2">Uncharacterized protein</fullName>
    </submittedName>
</protein>
<dbReference type="EMBL" id="QEXL01000019">
    <property type="protein sequence ID" value="RBM05348.1"/>
    <property type="molecule type" value="Genomic_DNA"/>
</dbReference>
<reference evidence="2 3" key="1">
    <citation type="submission" date="2018-05" db="EMBL/GenBank/DDBJ databases">
        <title>Komagataeibacter cocois sp. nov., for a novel cellulose- producing strain isolated from coconut milk.</title>
        <authorList>
            <person name="Liu L."/>
            <person name="Wang Y."/>
            <person name="Liu S."/>
            <person name="Bi J."/>
            <person name="Chen H."/>
            <person name="Deng J."/>
            <person name="Zhang C."/>
            <person name="Hu Q."/>
            <person name="Li C."/>
        </authorList>
    </citation>
    <scope>NUCLEOTIDE SEQUENCE [LARGE SCALE GENOMIC DNA]</scope>
    <source>
        <strain evidence="2 3">WE7</strain>
    </source>
</reference>
<keyword evidence="3" id="KW-1185">Reference proteome</keyword>